<dbReference type="InterPro" id="IPR027417">
    <property type="entry name" value="P-loop_NTPase"/>
</dbReference>
<dbReference type="PANTHER" id="PTHR30612">
    <property type="entry name" value="SECA INNER MEMBRANE COMPONENT OF SEC PROTEIN SECRETION SYSTEM"/>
    <property type="match status" value="1"/>
</dbReference>
<name>A0AA47P9U0_MERPO</name>
<keyword evidence="2" id="KW-0813">Transport</keyword>
<comment type="caution">
    <text evidence="7">The sequence shown here is derived from an EMBL/GenBank/DDBJ whole genome shotgun (WGS) entry which is preliminary data.</text>
</comment>
<keyword evidence="2" id="KW-0653">Protein transport</keyword>
<gene>
    <name evidence="7" type="primary">secA_7</name>
    <name evidence="7" type="ORF">N1851_004499</name>
</gene>
<keyword evidence="3" id="KW-0811">Translocation</keyword>
<evidence type="ECO:0000259" key="6">
    <source>
        <dbReference type="PROSITE" id="PS51196"/>
    </source>
</evidence>
<dbReference type="InterPro" id="IPR001650">
    <property type="entry name" value="Helicase_C-like"/>
</dbReference>
<evidence type="ECO:0000259" key="4">
    <source>
        <dbReference type="PROSITE" id="PS51192"/>
    </source>
</evidence>
<keyword evidence="1" id="KW-0963">Cytoplasm</keyword>
<dbReference type="InterPro" id="IPR000185">
    <property type="entry name" value="SecA"/>
</dbReference>
<dbReference type="PANTHER" id="PTHR30612:SF0">
    <property type="entry name" value="CHLOROPLAST PROTEIN-TRANSPORTING ATPASE"/>
    <property type="match status" value="1"/>
</dbReference>
<dbReference type="SMART" id="SM00957">
    <property type="entry name" value="SecA_DEAD"/>
    <property type="match status" value="1"/>
</dbReference>
<dbReference type="PROSITE" id="PS51196">
    <property type="entry name" value="SECA_MOTOR_DEAD"/>
    <property type="match status" value="1"/>
</dbReference>
<dbReference type="GO" id="GO:0017038">
    <property type="term" value="P:protein import"/>
    <property type="evidence" value="ECO:0007669"/>
    <property type="project" value="InterPro"/>
</dbReference>
<sequence length="1821" mass="205465">MKILHLMATYQVSSKWTDENNQSLLKLLDSSRTENLIQHLEKSLRDEEIKSIDTLFDEIRQMKDIDEQTLSKSYSVVTHVTNLIKTSEIENHTDVQRARNLSQSTDTEDLQEFLAVLCNAVHLHKAEGKWWPRATQMISWCLLALSDTGKLLEMGTGEGKSCVIAMFAVLRALRGEKVDVVSSSSVLCQRDAEEWTNFYKYFGMTADTNTNKTEDKDRKECYQKDVVYGTIEAFAADHLRQIFEMKDVRPDRSYQCIIIDEVDSLMLDQGVQLTYLSSPMVSMQHLNIILAMIWGHVSQYGFLSAGHRTFVQGPPASFFKAIFDSIDTEETEINDPMDILRIAEESNTVPKGFTEDIYKSEKDELLRKLKTVSQDSVVDFFQEIEHYVPYGFTVYTLDDEGLLCLRKRSPYNHQDIQELTFLVLEEGVCCTLYDSEEIIIKPIAELISEKVQYTPCTNNKDKISIPGFLKNLMEKKVSVWVQNAFLAMQLKEGREYVVENDNVCPVDFRSTGIVELNKKWGDGLQQFVEIKHQLKLSTISTVTNYVSNISFFEKYHGKIYGTTGTLGSRTDILFLQDLYPNLSACKMPTFNRKKLFEVKGTLKTSAEEWKSEIKRVVMAQISPNAYRDGRAALVICETINKAKEIYEELKSSIPGKIILYCRSDRDSLSKIDEELLPGDVIVATNLAGRGTDIKVSKQVNNNGGLFVILSFLSENTRVELQAFGRTARKGKPGSAQVIMSTECLQQSFRTVSSLEEAKSTRDRLAAEKINHMMNDVTELKLREDLFSEYCKTLQDIYKNTDGDDKRAVVAIMNEFWGIWLQTKSEEIDQLKRNELQKSLKADLSLAKSQSQSQTSPCSSIYHYIKFGNIALSEKRWDDSTRLFKKAIEQDESWAAIAFYSHAYCTIKQQNADYLTKATDDLRKAQESLKYLSEESMVCLQFVKMSSADSANSNPTSLEKQLITKCSMFSYFDKNISEAIQKLDEIKERGGGAMAKKSPIFSLVSSTDEDLQAEAYNLYSRGLKYVFTVEEEPRFPWEALLLLCLGVLQIIGGALLTAFTFGTLAQVGMGLITEGISDCIDGITAMVTGEFSWKSWAIEKAISIGLSLIGFGVGKLIAKGFKASKMLIKGFGKQLKSMPKFLSRQAKDGLSVVTKTNMKNAVKHTAKKMVEEIITYGFGKAEKEILTQILNSIKNEVKKGIVDNVNSSMEKEPLATLVDFIILSHLEDKKQLHDLLEDKNRKNELLAIFRELSNTAIQPFYADLRWQNKFNSSFSTVINRAKAEAKGTALVILTAIQAVHIVALAGDAIIAVLSLSSKFFSNLHEQLNIFKKEKSYSEKVKINELSASDTEMLKEFKQDLADTISALLADALVEVLHQKFSSHFVSRVQGQVNGVIGRYVRIGLKSDRTEEKLRAGQNNRYIAYMPVDPNSKHKLAGEAGKHSQSHAENIRNPMTAGTILDIKVLSETIGTKVVILTQDSHGRLAKMQELSPDTKPASQTVTLIYRPKSAQYPDGHYDVRINNQTVSIVSEGKSCLFHALARGMRPEASEKELTLEADRLRSLEADTLLRHPGQWESFVKRKECTEAIRGGDWYMAEGALRRAIIKYNKTLLKKVVGNIKSYKTWQRYAKQNPGIGQFINADHQPPVSSILEARKLNQNSKLAEAMLEVGTQSSPLDTNLIPNVKKSHGRELPTIYVPATIHREFPSTKSKSFRTCLATTISNDDVVGTFKLTILGAMLRSKLNSTNNFRNFQNNQISKTRLATFEDSFLQHITKMVQKWFNQLQGKGVMTNANLTTITAWINNQGYNNQNDSHRNQVSNLL</sequence>
<feature type="domain" description="Helicase C-terminal" evidence="5">
    <location>
        <begin position="601"/>
        <end position="777"/>
    </location>
</feature>
<evidence type="ECO:0000256" key="2">
    <source>
        <dbReference type="ARBA" id="ARBA00022927"/>
    </source>
</evidence>
<dbReference type="GO" id="GO:0005524">
    <property type="term" value="F:ATP binding"/>
    <property type="evidence" value="ECO:0007669"/>
    <property type="project" value="InterPro"/>
</dbReference>
<evidence type="ECO:0000256" key="3">
    <source>
        <dbReference type="ARBA" id="ARBA00023010"/>
    </source>
</evidence>
<dbReference type="GO" id="GO:0016020">
    <property type="term" value="C:membrane"/>
    <property type="evidence" value="ECO:0007669"/>
    <property type="project" value="InterPro"/>
</dbReference>
<dbReference type="InterPro" id="IPR014001">
    <property type="entry name" value="Helicase_ATP-bd"/>
</dbReference>
<organism evidence="7 8">
    <name type="scientific">Merluccius polli</name>
    <name type="common">Benguela hake</name>
    <name type="synonym">Merluccius cadenati</name>
    <dbReference type="NCBI Taxonomy" id="89951"/>
    <lineage>
        <taxon>Eukaryota</taxon>
        <taxon>Metazoa</taxon>
        <taxon>Chordata</taxon>
        <taxon>Craniata</taxon>
        <taxon>Vertebrata</taxon>
        <taxon>Euteleostomi</taxon>
        <taxon>Actinopterygii</taxon>
        <taxon>Neopterygii</taxon>
        <taxon>Teleostei</taxon>
        <taxon>Neoteleostei</taxon>
        <taxon>Acanthomorphata</taxon>
        <taxon>Zeiogadaria</taxon>
        <taxon>Gadariae</taxon>
        <taxon>Gadiformes</taxon>
        <taxon>Gadoidei</taxon>
        <taxon>Merlucciidae</taxon>
        <taxon>Merluccius</taxon>
    </lineage>
</organism>
<dbReference type="Pfam" id="PF07517">
    <property type="entry name" value="SecA_DEAD"/>
    <property type="match status" value="1"/>
</dbReference>
<dbReference type="PROSITE" id="PS51192">
    <property type="entry name" value="HELICASE_ATP_BIND_1"/>
    <property type="match status" value="1"/>
</dbReference>
<dbReference type="InterPro" id="IPR036670">
    <property type="entry name" value="SecA_X-link_sf"/>
</dbReference>
<proteinExistence type="predicted"/>
<evidence type="ECO:0000256" key="1">
    <source>
        <dbReference type="ARBA" id="ARBA00022490"/>
    </source>
</evidence>
<dbReference type="Gene3D" id="3.40.50.300">
    <property type="entry name" value="P-loop containing nucleotide triphosphate hydrolases"/>
    <property type="match status" value="3"/>
</dbReference>
<dbReference type="PROSITE" id="PS51194">
    <property type="entry name" value="HELICASE_CTER"/>
    <property type="match status" value="1"/>
</dbReference>
<evidence type="ECO:0000313" key="7">
    <source>
        <dbReference type="EMBL" id="KAK0153710.1"/>
    </source>
</evidence>
<dbReference type="Gene3D" id="3.90.1440.10">
    <property type="entry name" value="SecA, preprotein cross-linking domain"/>
    <property type="match status" value="1"/>
</dbReference>
<dbReference type="InterPro" id="IPR014018">
    <property type="entry name" value="SecA_motor_DEAD"/>
</dbReference>
<evidence type="ECO:0000259" key="5">
    <source>
        <dbReference type="PROSITE" id="PS51194"/>
    </source>
</evidence>
<accession>A0AA47P9U0</accession>
<protein>
    <submittedName>
        <fullName evidence="7">Protein translocase subunit SecA</fullName>
    </submittedName>
</protein>
<feature type="domain" description="Helicase ATP-binding" evidence="4">
    <location>
        <begin position="141"/>
        <end position="280"/>
    </location>
</feature>
<dbReference type="PRINTS" id="PR00906">
    <property type="entry name" value="SECA"/>
</dbReference>
<keyword evidence="8" id="KW-1185">Reference proteome</keyword>
<dbReference type="GO" id="GO:0006886">
    <property type="term" value="P:intracellular protein transport"/>
    <property type="evidence" value="ECO:0007669"/>
    <property type="project" value="InterPro"/>
</dbReference>
<reference evidence="7" key="1">
    <citation type="journal article" date="2023" name="Front. Mar. Sci.">
        <title>A new Merluccius polli reference genome to investigate the effects of global change in West African waters.</title>
        <authorList>
            <person name="Mateo J.L."/>
            <person name="Blanco-Fernandez C."/>
            <person name="Garcia-Vazquez E."/>
            <person name="Machado-Schiaffino G."/>
        </authorList>
    </citation>
    <scope>NUCLEOTIDE SEQUENCE</scope>
    <source>
        <strain evidence="7">C29</strain>
        <tissue evidence="7">Fin</tissue>
    </source>
</reference>
<dbReference type="SUPFAM" id="SSF52540">
    <property type="entry name" value="P-loop containing nucleoside triphosphate hydrolases"/>
    <property type="match status" value="2"/>
</dbReference>
<dbReference type="SUPFAM" id="SSF81767">
    <property type="entry name" value="Pre-protein crosslinking domain of SecA"/>
    <property type="match status" value="1"/>
</dbReference>
<dbReference type="EMBL" id="JAOPHQ010000642">
    <property type="protein sequence ID" value="KAK0153710.1"/>
    <property type="molecule type" value="Genomic_DNA"/>
</dbReference>
<evidence type="ECO:0000313" key="8">
    <source>
        <dbReference type="Proteomes" id="UP001174136"/>
    </source>
</evidence>
<dbReference type="GO" id="GO:0006605">
    <property type="term" value="P:protein targeting"/>
    <property type="evidence" value="ECO:0007669"/>
    <property type="project" value="InterPro"/>
</dbReference>
<dbReference type="Proteomes" id="UP001174136">
    <property type="component" value="Unassembled WGS sequence"/>
</dbReference>
<feature type="domain" description="SecA family profile" evidence="6">
    <location>
        <begin position="37"/>
        <end position="770"/>
    </location>
</feature>
<dbReference type="InterPro" id="IPR011115">
    <property type="entry name" value="SecA_DEAD"/>
</dbReference>